<name>A0A397JPS3_9GLOM</name>
<feature type="compositionally biased region" description="Acidic residues" evidence="2">
    <location>
        <begin position="643"/>
        <end position="661"/>
    </location>
</feature>
<feature type="region of interest" description="Disordered" evidence="2">
    <location>
        <begin position="265"/>
        <end position="374"/>
    </location>
</feature>
<feature type="compositionally biased region" description="Low complexity" evidence="2">
    <location>
        <begin position="17"/>
        <end position="26"/>
    </location>
</feature>
<proteinExistence type="predicted"/>
<comment type="caution">
    <text evidence="3">The sequence shown here is derived from an EMBL/GenBank/DDBJ whole genome shotgun (WGS) entry which is preliminary data.</text>
</comment>
<dbReference type="Proteomes" id="UP000266861">
    <property type="component" value="Unassembled WGS sequence"/>
</dbReference>
<dbReference type="OrthoDB" id="2380463at2759"/>
<dbReference type="EMBL" id="PQFF01000014">
    <property type="protein sequence ID" value="RHZ89352.1"/>
    <property type="molecule type" value="Genomic_DNA"/>
</dbReference>
<feature type="region of interest" description="Disordered" evidence="2">
    <location>
        <begin position="388"/>
        <end position="409"/>
    </location>
</feature>
<reference evidence="3 4" key="1">
    <citation type="submission" date="2018-08" db="EMBL/GenBank/DDBJ databases">
        <title>Genome and evolution of the arbuscular mycorrhizal fungus Diversispora epigaea (formerly Glomus versiforme) and its bacterial endosymbionts.</title>
        <authorList>
            <person name="Sun X."/>
            <person name="Fei Z."/>
            <person name="Harrison M."/>
        </authorList>
    </citation>
    <scope>NUCLEOTIDE SEQUENCE [LARGE SCALE GENOMIC DNA]</scope>
    <source>
        <strain evidence="3 4">IT104</strain>
    </source>
</reference>
<evidence type="ECO:0000313" key="3">
    <source>
        <dbReference type="EMBL" id="RHZ89352.1"/>
    </source>
</evidence>
<evidence type="ECO:0000256" key="2">
    <source>
        <dbReference type="SAM" id="MobiDB-lite"/>
    </source>
</evidence>
<feature type="compositionally biased region" description="Low complexity" evidence="2">
    <location>
        <begin position="688"/>
        <end position="699"/>
    </location>
</feature>
<dbReference type="AlphaFoldDB" id="A0A397JPS3"/>
<evidence type="ECO:0000313" key="4">
    <source>
        <dbReference type="Proteomes" id="UP000266861"/>
    </source>
</evidence>
<feature type="compositionally biased region" description="Acidic residues" evidence="2">
    <location>
        <begin position="272"/>
        <end position="290"/>
    </location>
</feature>
<feature type="compositionally biased region" description="Basic and acidic residues" evidence="2">
    <location>
        <begin position="335"/>
        <end position="365"/>
    </location>
</feature>
<feature type="compositionally biased region" description="Low complexity" evidence="2">
    <location>
        <begin position="388"/>
        <end position="397"/>
    </location>
</feature>
<feature type="region of interest" description="Disordered" evidence="2">
    <location>
        <begin position="636"/>
        <end position="735"/>
    </location>
</feature>
<feature type="compositionally biased region" description="Basic and acidic residues" evidence="2">
    <location>
        <begin position="706"/>
        <end position="735"/>
    </location>
</feature>
<feature type="coiled-coil region" evidence="1">
    <location>
        <begin position="57"/>
        <end position="91"/>
    </location>
</feature>
<feature type="compositionally biased region" description="Low complexity" evidence="2">
    <location>
        <begin position="317"/>
        <end position="328"/>
    </location>
</feature>
<gene>
    <name evidence="3" type="ORF">Glove_16g178</name>
</gene>
<feature type="coiled-coil region" evidence="1">
    <location>
        <begin position="428"/>
        <end position="462"/>
    </location>
</feature>
<organism evidence="3 4">
    <name type="scientific">Diversispora epigaea</name>
    <dbReference type="NCBI Taxonomy" id="1348612"/>
    <lineage>
        <taxon>Eukaryota</taxon>
        <taxon>Fungi</taxon>
        <taxon>Fungi incertae sedis</taxon>
        <taxon>Mucoromycota</taxon>
        <taxon>Glomeromycotina</taxon>
        <taxon>Glomeromycetes</taxon>
        <taxon>Diversisporales</taxon>
        <taxon>Diversisporaceae</taxon>
        <taxon>Diversispora</taxon>
    </lineage>
</organism>
<feature type="region of interest" description="Disordered" evidence="2">
    <location>
        <begin position="17"/>
        <end position="37"/>
    </location>
</feature>
<accession>A0A397JPS3</accession>
<keyword evidence="4" id="KW-1185">Reference proteome</keyword>
<sequence length="735" mass="84537">MPRVEYNRNLFASAIAGSTSSGSTTSRRARLGTNPSEPYLVEEERATTTTRTETNSINRLIRKFELFEKKMDSLLNDNADIKKRLKNIELLTEINNDPDFSKDLVDETEHVIRKNFPDISESMDSRHHSKLFKRIKAKLLEKLRGMRGGIASRVKSAIFEIFGKSQLPRIDFQSSPAEINSWKSDQRVKDAYRKLFDVFSEDRTYVQVILERVWKSKKRISNMHIAWGVAIVQLFLNPDVKGIMISENLLKKQIKINFRKLQQKRPLKPEEGELDAEETSEEESEEEEEEGKSPKRRKTSRGHVPSPGHAPSLGRVSPPLTSPSRLLPEYFDTEGEGREVLQRSPEGRRESRRQHSQEGRQRSGEEEGDTTGGDTELYINLFASAIAGSTSSGSTTSRRARLGTNPSEPYLVEEERATTTTRTETNSINRLIRKFELFEKKMDSLLNDNADIKKRLKNIELLTEINNDPDFSKDLVDETEHVIRKNFPDISESMDSRHHSKLFKRIKAKLLEKLRGMRGGIASRVKSAIFEIFGKSQLPRIDFQSSPAEINSWKSDQRVKDAYRKLFDVFSEDRTYVQVILERVWKSKKRISNMHIAWGVAIVQLFLNPDVKGIMISENLLKKQIKINFRKLQQKRPLKPEEGELDAEETSEEESEEEEEEGKSPKRRKTSRGHVPSPGHAPSLGRVSPPLTSPSRLLPEYFDTEGEGREVLQRSPEGRRESRRQHSQEGWRESR</sequence>
<protein>
    <submittedName>
        <fullName evidence="3">Uncharacterized protein</fullName>
    </submittedName>
</protein>
<keyword evidence="1" id="KW-0175">Coiled coil</keyword>
<evidence type="ECO:0000256" key="1">
    <source>
        <dbReference type="SAM" id="Coils"/>
    </source>
</evidence>